<keyword evidence="4" id="KW-1185">Reference proteome</keyword>
<dbReference type="InterPro" id="IPR036249">
    <property type="entry name" value="Thioredoxin-like_sf"/>
</dbReference>
<sequence>MCPRRAQARLGPRLTGSQARQSHARAFQGSEAARVEAVCEQRLCASRSCANKRCSYNKNINHVHSDTLDTELAQIGDGEYLSVLFHASWCPFSRNVKPLFDSLTSMFPLTRHLTVEESSAMSSAFSRHGIHGFPSILLASRTARIIYDGPKDLVSLARFYRKTTGQVPVTYLYVDQTKEKRKFSQPWPIAANELLKNEPYLAFSLLFVVFRAFTFLFPHFISQLIAFFSMSSALRHVNLSILSERSQLLSRFLLVIDIKGAWSKLRRSNKTRNFHRGAKSARVWASSLASVSLGESSSSWPTRSG</sequence>
<dbReference type="Proteomes" id="UP001412067">
    <property type="component" value="Unassembled WGS sequence"/>
</dbReference>
<name>A0ABR2MF84_9ASPA</name>
<protein>
    <submittedName>
        <fullName evidence="3">5'-adenylylsulfate reductase-like 5</fullName>
    </submittedName>
</protein>
<dbReference type="SUPFAM" id="SSF52833">
    <property type="entry name" value="Thioredoxin-like"/>
    <property type="match status" value="1"/>
</dbReference>
<reference evidence="3 4" key="1">
    <citation type="journal article" date="2022" name="Nat. Plants">
        <title>Genomes of leafy and leafless Platanthera orchids illuminate the evolution of mycoheterotrophy.</title>
        <authorList>
            <person name="Li M.H."/>
            <person name="Liu K.W."/>
            <person name="Li Z."/>
            <person name="Lu H.C."/>
            <person name="Ye Q.L."/>
            <person name="Zhang D."/>
            <person name="Wang J.Y."/>
            <person name="Li Y.F."/>
            <person name="Zhong Z.M."/>
            <person name="Liu X."/>
            <person name="Yu X."/>
            <person name="Liu D.K."/>
            <person name="Tu X.D."/>
            <person name="Liu B."/>
            <person name="Hao Y."/>
            <person name="Liao X.Y."/>
            <person name="Jiang Y.T."/>
            <person name="Sun W.H."/>
            <person name="Chen J."/>
            <person name="Chen Y.Q."/>
            <person name="Ai Y."/>
            <person name="Zhai J.W."/>
            <person name="Wu S.S."/>
            <person name="Zhou Z."/>
            <person name="Hsiao Y.Y."/>
            <person name="Wu W.L."/>
            <person name="Chen Y.Y."/>
            <person name="Lin Y.F."/>
            <person name="Hsu J.L."/>
            <person name="Li C.Y."/>
            <person name="Wang Z.W."/>
            <person name="Zhao X."/>
            <person name="Zhong W.Y."/>
            <person name="Ma X.K."/>
            <person name="Ma L."/>
            <person name="Huang J."/>
            <person name="Chen G.Z."/>
            <person name="Huang M.Z."/>
            <person name="Huang L."/>
            <person name="Peng D.H."/>
            <person name="Luo Y.B."/>
            <person name="Zou S.Q."/>
            <person name="Chen S.P."/>
            <person name="Lan S."/>
            <person name="Tsai W.C."/>
            <person name="Van de Peer Y."/>
            <person name="Liu Z.J."/>
        </authorList>
    </citation>
    <scope>NUCLEOTIDE SEQUENCE [LARGE SCALE GENOMIC DNA]</scope>
    <source>
        <strain evidence="3">Lor288</strain>
    </source>
</reference>
<dbReference type="Gene3D" id="3.40.30.10">
    <property type="entry name" value="Glutaredoxin"/>
    <property type="match status" value="1"/>
</dbReference>
<keyword evidence="2" id="KW-0812">Transmembrane</keyword>
<gene>
    <name evidence="3" type="primary">APRL5</name>
    <name evidence="3" type="ORF">KSP40_PGU020094</name>
</gene>
<feature type="transmembrane region" description="Helical" evidence="2">
    <location>
        <begin position="200"/>
        <end position="228"/>
    </location>
</feature>
<comment type="caution">
    <text evidence="3">The sequence shown here is derived from an EMBL/GenBank/DDBJ whole genome shotgun (WGS) entry which is preliminary data.</text>
</comment>
<accession>A0ABR2MF84</accession>
<dbReference type="PANTHER" id="PTHR47126">
    <property type="entry name" value="5'-ADENYLYLSULFATE REDUCTASE-LIKE 7"/>
    <property type="match status" value="1"/>
</dbReference>
<feature type="region of interest" description="Disordered" evidence="1">
    <location>
        <begin position="1"/>
        <end position="25"/>
    </location>
</feature>
<keyword evidence="2" id="KW-1133">Transmembrane helix</keyword>
<evidence type="ECO:0000256" key="1">
    <source>
        <dbReference type="SAM" id="MobiDB-lite"/>
    </source>
</evidence>
<dbReference type="PANTHER" id="PTHR47126:SF3">
    <property type="entry name" value="5'-ADENYLYLSULFATE REDUCTASE-LIKE 5"/>
    <property type="match status" value="1"/>
</dbReference>
<evidence type="ECO:0000313" key="4">
    <source>
        <dbReference type="Proteomes" id="UP001412067"/>
    </source>
</evidence>
<dbReference type="EMBL" id="JBBWWR010000008">
    <property type="protein sequence ID" value="KAK8962610.1"/>
    <property type="molecule type" value="Genomic_DNA"/>
</dbReference>
<proteinExistence type="predicted"/>
<dbReference type="InterPro" id="IPR044794">
    <property type="entry name" value="APRL5/7"/>
</dbReference>
<organism evidence="3 4">
    <name type="scientific">Platanthera guangdongensis</name>
    <dbReference type="NCBI Taxonomy" id="2320717"/>
    <lineage>
        <taxon>Eukaryota</taxon>
        <taxon>Viridiplantae</taxon>
        <taxon>Streptophyta</taxon>
        <taxon>Embryophyta</taxon>
        <taxon>Tracheophyta</taxon>
        <taxon>Spermatophyta</taxon>
        <taxon>Magnoliopsida</taxon>
        <taxon>Liliopsida</taxon>
        <taxon>Asparagales</taxon>
        <taxon>Orchidaceae</taxon>
        <taxon>Orchidoideae</taxon>
        <taxon>Orchideae</taxon>
        <taxon>Orchidinae</taxon>
        <taxon>Platanthera</taxon>
    </lineage>
</organism>
<keyword evidence="2" id="KW-0472">Membrane</keyword>
<evidence type="ECO:0000313" key="3">
    <source>
        <dbReference type="EMBL" id="KAK8962610.1"/>
    </source>
</evidence>
<evidence type="ECO:0000256" key="2">
    <source>
        <dbReference type="SAM" id="Phobius"/>
    </source>
</evidence>